<feature type="compositionally biased region" description="Low complexity" evidence="1">
    <location>
        <begin position="418"/>
        <end position="432"/>
    </location>
</feature>
<feature type="compositionally biased region" description="Polar residues" evidence="1">
    <location>
        <begin position="46"/>
        <end position="65"/>
    </location>
</feature>
<comment type="caution">
    <text evidence="4">The sequence shown here is derived from an EMBL/GenBank/DDBJ whole genome shotgun (WGS) entry which is preliminary data.</text>
</comment>
<reference evidence="5" key="1">
    <citation type="journal article" date="2019" name="Int. J. Syst. Evol. Microbiol.">
        <title>The Global Catalogue of Microorganisms (GCM) 10K type strain sequencing project: providing services to taxonomists for standard genome sequencing and annotation.</title>
        <authorList>
            <consortium name="The Broad Institute Genomics Platform"/>
            <consortium name="The Broad Institute Genome Sequencing Center for Infectious Disease"/>
            <person name="Wu L."/>
            <person name="Ma J."/>
        </authorList>
    </citation>
    <scope>NUCLEOTIDE SEQUENCE [LARGE SCALE GENOMIC DNA]</scope>
    <source>
        <strain evidence="5">JCM 16702</strain>
    </source>
</reference>
<dbReference type="Pfam" id="PF00027">
    <property type="entry name" value="cNMP_binding"/>
    <property type="match status" value="1"/>
</dbReference>
<dbReference type="InterPro" id="IPR029787">
    <property type="entry name" value="Nucleotide_cyclase"/>
</dbReference>
<dbReference type="Gene3D" id="2.60.120.10">
    <property type="entry name" value="Jelly Rolls"/>
    <property type="match status" value="1"/>
</dbReference>
<dbReference type="SUPFAM" id="SSF51206">
    <property type="entry name" value="cAMP-binding domain-like"/>
    <property type="match status" value="1"/>
</dbReference>
<dbReference type="InterPro" id="IPR014710">
    <property type="entry name" value="RmlC-like_jellyroll"/>
</dbReference>
<gene>
    <name evidence="4" type="ORF">GCM10022214_00670</name>
</gene>
<evidence type="ECO:0000259" key="3">
    <source>
        <dbReference type="PROSITE" id="PS50125"/>
    </source>
</evidence>
<dbReference type="Gene3D" id="3.30.70.1230">
    <property type="entry name" value="Nucleotide cyclase"/>
    <property type="match status" value="1"/>
</dbReference>
<protein>
    <recommendedName>
        <fullName evidence="6">Cyclic nucleotide-binding domain-containing protein</fullName>
    </recommendedName>
</protein>
<dbReference type="PROSITE" id="PS50042">
    <property type="entry name" value="CNMP_BINDING_3"/>
    <property type="match status" value="1"/>
</dbReference>
<keyword evidence="5" id="KW-1185">Reference proteome</keyword>
<feature type="domain" description="Guanylate cyclase" evidence="3">
    <location>
        <begin position="233"/>
        <end position="354"/>
    </location>
</feature>
<dbReference type="SMART" id="SM00100">
    <property type="entry name" value="cNMP"/>
    <property type="match status" value="1"/>
</dbReference>
<dbReference type="Proteomes" id="UP001500683">
    <property type="component" value="Unassembled WGS sequence"/>
</dbReference>
<feature type="region of interest" description="Disordered" evidence="1">
    <location>
        <begin position="1"/>
        <end position="74"/>
    </location>
</feature>
<dbReference type="InterPro" id="IPR050503">
    <property type="entry name" value="cAMP-dep_PK_reg_su-like"/>
</dbReference>
<name>A0ABP7UVH3_9ACTN</name>
<proteinExistence type="predicted"/>
<dbReference type="InterPro" id="IPR001054">
    <property type="entry name" value="A/G_cyclase"/>
</dbReference>
<dbReference type="EMBL" id="BAAAZG010000001">
    <property type="protein sequence ID" value="GAA4053968.1"/>
    <property type="molecule type" value="Genomic_DNA"/>
</dbReference>
<feature type="region of interest" description="Disordered" evidence="1">
    <location>
        <begin position="190"/>
        <end position="217"/>
    </location>
</feature>
<dbReference type="CDD" id="cd00038">
    <property type="entry name" value="CAP_ED"/>
    <property type="match status" value="1"/>
</dbReference>
<feature type="domain" description="Cyclic nucleotide-binding" evidence="2">
    <location>
        <begin position="68"/>
        <end position="187"/>
    </location>
</feature>
<dbReference type="PANTHER" id="PTHR11635:SF152">
    <property type="entry name" value="CAMP-DEPENDENT PROTEIN KINASE TYPE I REGULATORY SUBUNIT-RELATED"/>
    <property type="match status" value="1"/>
</dbReference>
<evidence type="ECO:0000259" key="2">
    <source>
        <dbReference type="PROSITE" id="PS50042"/>
    </source>
</evidence>
<dbReference type="InterPro" id="IPR018490">
    <property type="entry name" value="cNMP-bd_dom_sf"/>
</dbReference>
<dbReference type="SUPFAM" id="SSF55073">
    <property type="entry name" value="Nucleotide cyclase"/>
    <property type="match status" value="1"/>
</dbReference>
<feature type="region of interest" description="Disordered" evidence="1">
    <location>
        <begin position="418"/>
        <end position="440"/>
    </location>
</feature>
<sequence>MSDDRRPEIPASVSAEEVYQRAVEQVQQDPPAYDVEAELGRLTDWIDSTQRPRPTAQPASRQQPSRGFWPSLPPNEQAAFAAAAQPATFGPGEVIWTEGQVSDHVLLIQEGWVKVSVERSGQQRPIAIRGPGDLIGERAALLLRKRPSDVVALHTVHALRMTIQQFAAFLSDHPHVLAVLENQAYERMAEEDQVQQQPFVPTSPARETPTPSARRPSAIAARPTPAWASQNCTILFADIAGFADADRTDDDRLVIRRVMWDLLREALEQSNVPWDACHREDRGDGALIVVPPEIPTAAVVDPMLARLAAGLRRHNRSSVAARTLRLRLALHIGPLTLDQHGVTGSAVVHTARLLDVPAFKQWQDETQADLAFISSPPVYESVIAHGPGLINPSAYQRVHSKVKDQQLTGWMYLSGAATSSTTNSSTGSFTAAKPADDPFS</sequence>
<evidence type="ECO:0000313" key="5">
    <source>
        <dbReference type="Proteomes" id="UP001500683"/>
    </source>
</evidence>
<dbReference type="PROSITE" id="PS50125">
    <property type="entry name" value="GUANYLATE_CYCLASE_2"/>
    <property type="match status" value="1"/>
</dbReference>
<accession>A0ABP7UVH3</accession>
<dbReference type="RefSeq" id="WP_344939059.1">
    <property type="nucleotide sequence ID" value="NZ_BAAAZG010000001.1"/>
</dbReference>
<organism evidence="4 5">
    <name type="scientific">Actinomadura miaoliensis</name>
    <dbReference type="NCBI Taxonomy" id="430685"/>
    <lineage>
        <taxon>Bacteria</taxon>
        <taxon>Bacillati</taxon>
        <taxon>Actinomycetota</taxon>
        <taxon>Actinomycetes</taxon>
        <taxon>Streptosporangiales</taxon>
        <taxon>Thermomonosporaceae</taxon>
        <taxon>Actinomadura</taxon>
    </lineage>
</organism>
<evidence type="ECO:0000313" key="4">
    <source>
        <dbReference type="EMBL" id="GAA4053968.1"/>
    </source>
</evidence>
<dbReference type="InterPro" id="IPR000595">
    <property type="entry name" value="cNMP-bd_dom"/>
</dbReference>
<dbReference type="PANTHER" id="PTHR11635">
    <property type="entry name" value="CAMP-DEPENDENT PROTEIN KINASE REGULATORY CHAIN"/>
    <property type="match status" value="1"/>
</dbReference>
<evidence type="ECO:0008006" key="6">
    <source>
        <dbReference type="Google" id="ProtNLM"/>
    </source>
</evidence>
<evidence type="ECO:0000256" key="1">
    <source>
        <dbReference type="SAM" id="MobiDB-lite"/>
    </source>
</evidence>